<feature type="compositionally biased region" description="Basic and acidic residues" evidence="2">
    <location>
        <begin position="11"/>
        <end position="32"/>
    </location>
</feature>
<keyword evidence="4" id="KW-1185">Reference proteome</keyword>
<evidence type="ECO:0000256" key="2">
    <source>
        <dbReference type="SAM" id="MobiDB-lite"/>
    </source>
</evidence>
<proteinExistence type="predicted"/>
<protein>
    <submittedName>
        <fullName evidence="3">Uncharacterized protein</fullName>
    </submittedName>
</protein>
<reference evidence="3 4" key="1">
    <citation type="submission" date="2016-11" db="EMBL/GenBank/DDBJ databases">
        <title>Draft Genome Assembly of Colletotrichum chlorophyti a pathogen of herbaceous plants.</title>
        <authorList>
            <person name="Gan P."/>
            <person name="Narusaka M."/>
            <person name="Tsushima A."/>
            <person name="Narusaka Y."/>
            <person name="Takano Y."/>
            <person name="Shirasu K."/>
        </authorList>
    </citation>
    <scope>NUCLEOTIDE SEQUENCE [LARGE SCALE GENOMIC DNA]</scope>
    <source>
        <strain evidence="3 4">NTL11</strain>
    </source>
</reference>
<evidence type="ECO:0000313" key="3">
    <source>
        <dbReference type="EMBL" id="OLN87211.1"/>
    </source>
</evidence>
<evidence type="ECO:0000256" key="1">
    <source>
        <dbReference type="SAM" id="Coils"/>
    </source>
</evidence>
<dbReference type="EMBL" id="MPGH01000101">
    <property type="protein sequence ID" value="OLN87211.1"/>
    <property type="molecule type" value="Genomic_DNA"/>
</dbReference>
<comment type="caution">
    <text evidence="3">The sequence shown here is derived from an EMBL/GenBank/DDBJ whole genome shotgun (WGS) entry which is preliminary data.</text>
</comment>
<feature type="region of interest" description="Disordered" evidence="2">
    <location>
        <begin position="103"/>
        <end position="122"/>
    </location>
</feature>
<organism evidence="3 4">
    <name type="scientific">Colletotrichum chlorophyti</name>
    <dbReference type="NCBI Taxonomy" id="708187"/>
    <lineage>
        <taxon>Eukaryota</taxon>
        <taxon>Fungi</taxon>
        <taxon>Dikarya</taxon>
        <taxon>Ascomycota</taxon>
        <taxon>Pezizomycotina</taxon>
        <taxon>Sordariomycetes</taxon>
        <taxon>Hypocreomycetidae</taxon>
        <taxon>Glomerellales</taxon>
        <taxon>Glomerellaceae</taxon>
        <taxon>Colletotrichum</taxon>
    </lineage>
</organism>
<dbReference type="Proteomes" id="UP000186583">
    <property type="component" value="Unassembled WGS sequence"/>
</dbReference>
<name>A0A1Q8RSC1_9PEZI</name>
<gene>
    <name evidence="3" type="ORF">CCHL11_03529</name>
</gene>
<dbReference type="OrthoDB" id="4755094at2759"/>
<sequence>MNVLKQLDPNFPRERDGMTPRSPENKPLETKVDSAPPKNMKPDYNLPTKNQVFIYTEPASPSIYSDSGTMGLTKSDLVASESGAQNRGPRQALPRGLVAQRYANQPSHHRHQSNSSTSSPVFVDCDLIDLGGDVPSPSNKSSDNGVGTRTNVRVTEVDHVKDIHRQRELEELRQKLKVTTARAEIAEEKAVNAEQRVVEVKATKISSFNEAQKDTGSLTSRLEKLEKENSTLKEQLRDAQSHIFSLQPYRKELTPEEVGREYDDLIEGITDWVAKFMSPFLDDHTAGVNAILSIARRRPTDAIRLKQIIQACPDLAHASMFPETDEDLAIAIILRFLNENIFQRILYGTISNYVEALGFVEGALQTQVEPKRDIFAIRTWTAEAYNAILSSHPFKGCRAKKTEELTKELAGIFKLFCKKDHVAQFHEEFEKNCVVPAMRLYEKIQVSTNHFYFDINPYIMWGSQEGQFQTSPEFMTDLRNLDCRNILQNRKAFNLDKIDPEPSQKELHYHLLNVCTIAPALYMRQIGRKDVIRPPQSVRKQQMLVAWGTQEKRDMFQHDSERTLLSHLYHAQNDRERQEAGGWATFRWSS</sequence>
<feature type="coiled-coil region" evidence="1">
    <location>
        <begin position="169"/>
        <end position="242"/>
    </location>
</feature>
<accession>A0A1Q8RSC1</accession>
<keyword evidence="1" id="KW-0175">Coiled coil</keyword>
<feature type="region of interest" description="Disordered" evidence="2">
    <location>
        <begin position="1"/>
        <end position="45"/>
    </location>
</feature>
<evidence type="ECO:0000313" key="4">
    <source>
        <dbReference type="Proteomes" id="UP000186583"/>
    </source>
</evidence>
<dbReference type="AlphaFoldDB" id="A0A1Q8RSC1"/>